<accession>D1B1F4</accession>
<dbReference type="CDD" id="cd17536">
    <property type="entry name" value="REC_YesN-like"/>
    <property type="match status" value="1"/>
</dbReference>
<dbReference type="InterPro" id="IPR001789">
    <property type="entry name" value="Sig_transdc_resp-reg_receiver"/>
</dbReference>
<dbReference type="InterPro" id="IPR011006">
    <property type="entry name" value="CheY-like_superfamily"/>
</dbReference>
<reference evidence="6" key="1">
    <citation type="submission" date="2009-11" db="EMBL/GenBank/DDBJ databases">
        <title>The complete genome of Sulfurospirillum deleyianum DSM 6946.</title>
        <authorList>
            <consortium name="US DOE Joint Genome Institute (JGI-PGF)"/>
            <person name="Lucas S."/>
            <person name="Copeland A."/>
            <person name="Lapidus A."/>
            <person name="Glavina del Rio T."/>
            <person name="Dalin E."/>
            <person name="Tice H."/>
            <person name="Bruce D."/>
            <person name="Goodwin L."/>
            <person name="Pitluck S."/>
            <person name="Kyrpides N."/>
            <person name="Mavromatis K."/>
            <person name="Ivanova N."/>
            <person name="Ovchinnikova G."/>
            <person name="Munk A.C."/>
            <person name="Lu M."/>
            <person name="Brettin T."/>
            <person name="Detter J.C."/>
            <person name="Han C."/>
            <person name="Tapia R."/>
            <person name="Larimer F."/>
            <person name="Land M."/>
            <person name="Hauser L."/>
            <person name="Markowitz V."/>
            <person name="Cheng J.F."/>
            <person name="Hugenholtz P."/>
            <person name="Woyke T."/>
            <person name="Wu D."/>
            <person name="Aumann P."/>
            <person name="Schneider S."/>
            <person name="Lang E."/>
            <person name="Spring S."/>
            <person name="Klenk H.P."/>
            <person name="Eisen J.A."/>
        </authorList>
    </citation>
    <scope>NUCLEOTIDE SEQUENCE [LARGE SCALE GENOMIC DNA]</scope>
    <source>
        <strain evidence="6">ATCC 51133 / DSM 6946 / 5175</strain>
    </source>
</reference>
<evidence type="ECO:0000259" key="4">
    <source>
        <dbReference type="PROSITE" id="PS50887"/>
    </source>
</evidence>
<dbReference type="OrthoDB" id="9790732at2"/>
<dbReference type="InterPro" id="IPR001633">
    <property type="entry name" value="EAL_dom"/>
</dbReference>
<dbReference type="InterPro" id="IPR035919">
    <property type="entry name" value="EAL_sf"/>
</dbReference>
<dbReference type="AlphaFoldDB" id="D1B1F4"/>
<dbReference type="CDD" id="cd01948">
    <property type="entry name" value="EAL"/>
    <property type="match status" value="1"/>
</dbReference>
<dbReference type="Pfam" id="PF00563">
    <property type="entry name" value="EAL"/>
    <property type="match status" value="1"/>
</dbReference>
<dbReference type="eggNOG" id="COG3706">
    <property type="taxonomic scope" value="Bacteria"/>
</dbReference>
<dbReference type="PANTHER" id="PTHR33121:SF71">
    <property type="entry name" value="OXYGEN SENSOR PROTEIN DOSP"/>
    <property type="match status" value="1"/>
</dbReference>
<feature type="modified residue" description="4-aspartylphosphate" evidence="1">
    <location>
        <position position="65"/>
    </location>
</feature>
<dbReference type="InterPro" id="IPR050706">
    <property type="entry name" value="Cyclic-di-GMP_PDE-like"/>
</dbReference>
<feature type="domain" description="Response regulatory" evidence="2">
    <location>
        <begin position="14"/>
        <end position="130"/>
    </location>
</feature>
<organism evidence="5 6">
    <name type="scientific">Sulfurospirillum deleyianum (strain ATCC 51133 / DSM 6946 / 5175)</name>
    <dbReference type="NCBI Taxonomy" id="525898"/>
    <lineage>
        <taxon>Bacteria</taxon>
        <taxon>Pseudomonadati</taxon>
        <taxon>Campylobacterota</taxon>
        <taxon>Epsilonproteobacteria</taxon>
        <taxon>Campylobacterales</taxon>
        <taxon>Sulfurospirillaceae</taxon>
        <taxon>Sulfurospirillum</taxon>
    </lineage>
</organism>
<dbReference type="Proteomes" id="UP000002222">
    <property type="component" value="Chromosome"/>
</dbReference>
<dbReference type="Gene3D" id="3.20.20.450">
    <property type="entry name" value="EAL domain"/>
    <property type="match status" value="1"/>
</dbReference>
<dbReference type="GO" id="GO:0000160">
    <property type="term" value="P:phosphorelay signal transduction system"/>
    <property type="evidence" value="ECO:0007669"/>
    <property type="project" value="InterPro"/>
</dbReference>
<dbReference type="PROSITE" id="PS50110">
    <property type="entry name" value="RESPONSE_REGULATORY"/>
    <property type="match status" value="1"/>
</dbReference>
<keyword evidence="1" id="KW-0597">Phosphoprotein</keyword>
<keyword evidence="6" id="KW-1185">Reference proteome</keyword>
<gene>
    <name evidence="5" type="ordered locus">Sdel_0893</name>
</gene>
<dbReference type="SUPFAM" id="SSF52172">
    <property type="entry name" value="CheY-like"/>
    <property type="match status" value="1"/>
</dbReference>
<dbReference type="InterPro" id="IPR043128">
    <property type="entry name" value="Rev_trsase/Diguanyl_cyclase"/>
</dbReference>
<dbReference type="Pfam" id="PF00072">
    <property type="entry name" value="Response_reg"/>
    <property type="match status" value="1"/>
</dbReference>
<dbReference type="eggNOG" id="COG2200">
    <property type="taxonomic scope" value="Bacteria"/>
</dbReference>
<proteinExistence type="predicted"/>
<dbReference type="EMBL" id="CP001816">
    <property type="protein sequence ID" value="ACZ11924.1"/>
    <property type="molecule type" value="Genomic_DNA"/>
</dbReference>
<dbReference type="PANTHER" id="PTHR33121">
    <property type="entry name" value="CYCLIC DI-GMP PHOSPHODIESTERASE PDEF"/>
    <property type="match status" value="1"/>
</dbReference>
<evidence type="ECO:0000313" key="6">
    <source>
        <dbReference type="Proteomes" id="UP000002222"/>
    </source>
</evidence>
<feature type="domain" description="GGDEF" evidence="4">
    <location>
        <begin position="186"/>
        <end position="316"/>
    </location>
</feature>
<evidence type="ECO:0000313" key="5">
    <source>
        <dbReference type="EMBL" id="ACZ11924.1"/>
    </source>
</evidence>
<dbReference type="SUPFAM" id="SSF141868">
    <property type="entry name" value="EAL domain-like"/>
    <property type="match status" value="1"/>
</dbReference>
<dbReference type="NCBIfam" id="TIGR00254">
    <property type="entry name" value="GGDEF"/>
    <property type="match status" value="1"/>
</dbReference>
<dbReference type="Gene3D" id="3.30.70.270">
    <property type="match status" value="1"/>
</dbReference>
<evidence type="ECO:0000256" key="1">
    <source>
        <dbReference type="PROSITE-ProRule" id="PRU00169"/>
    </source>
</evidence>
<name>D1B1F4_SULD5</name>
<dbReference type="RefSeq" id="WP_012856688.1">
    <property type="nucleotide sequence ID" value="NC_013512.1"/>
</dbReference>
<dbReference type="SMART" id="SM00448">
    <property type="entry name" value="REC"/>
    <property type="match status" value="1"/>
</dbReference>
<dbReference type="PROSITE" id="PS50887">
    <property type="entry name" value="GGDEF"/>
    <property type="match status" value="1"/>
</dbReference>
<dbReference type="Gene3D" id="3.40.50.2300">
    <property type="match status" value="1"/>
</dbReference>
<dbReference type="HOGENOM" id="CLU_000445_70_50_7"/>
<reference evidence="5 6" key="2">
    <citation type="journal article" date="2010" name="Stand. Genomic Sci.">
        <title>Complete genome sequence of Sulfurospirillum deleyianum type strain (5175).</title>
        <authorList>
            <person name="Sikorski J."/>
            <person name="Lapidus A."/>
            <person name="Copeland A."/>
            <person name="Glavina Del Rio T."/>
            <person name="Nolan M."/>
            <person name="Lucas S."/>
            <person name="Chen F."/>
            <person name="Tice H."/>
            <person name="Cheng J.F."/>
            <person name="Saunders E."/>
            <person name="Bruce D."/>
            <person name="Goodwin L."/>
            <person name="Pitluck S."/>
            <person name="Ovchinnikova G."/>
            <person name="Pati A."/>
            <person name="Ivanova N."/>
            <person name="Mavromatis K."/>
            <person name="Chen A."/>
            <person name="Palaniappan K."/>
            <person name="Chain P."/>
            <person name="Land M."/>
            <person name="Hauser L."/>
            <person name="Chang Y.J."/>
            <person name="Jeffries C.D."/>
            <person name="Brettin T."/>
            <person name="Detter J.C."/>
            <person name="Han C."/>
            <person name="Rohde M."/>
            <person name="Lang E."/>
            <person name="Spring S."/>
            <person name="Goker M."/>
            <person name="Bristow J."/>
            <person name="Eisen J.A."/>
            <person name="Markowitz V."/>
            <person name="Hugenholtz P."/>
            <person name="Kyrpides N.C."/>
            <person name="Klenk H.P."/>
        </authorList>
    </citation>
    <scope>NUCLEOTIDE SEQUENCE [LARGE SCALE GENOMIC DNA]</scope>
    <source>
        <strain evidence="6">ATCC 51133 / DSM 6946 / 5175</strain>
    </source>
</reference>
<dbReference type="GO" id="GO:0071111">
    <property type="term" value="F:cyclic-guanylate-specific phosphodiesterase activity"/>
    <property type="evidence" value="ECO:0007669"/>
    <property type="project" value="InterPro"/>
</dbReference>
<evidence type="ECO:0000259" key="3">
    <source>
        <dbReference type="PROSITE" id="PS50883"/>
    </source>
</evidence>
<dbReference type="Pfam" id="PF00990">
    <property type="entry name" value="GGDEF"/>
    <property type="match status" value="1"/>
</dbReference>
<dbReference type="STRING" id="525898.Sdel_0893"/>
<dbReference type="InterPro" id="IPR000160">
    <property type="entry name" value="GGDEF_dom"/>
</dbReference>
<feature type="domain" description="EAL" evidence="3">
    <location>
        <begin position="327"/>
        <end position="566"/>
    </location>
</feature>
<sequence>MNLAELIKHTASLNVLYVEDDLTLRENTVALLKDFFATVHEANNGIEALERYKASPSSYDILITDLNMPHMNGIELIKYIKAIQPKQVIIVVSAHNETEYFLESIRNNVNGYLLKPIDFEQLIDTLYSTALLVEEHKKERLQQAQLDQKLFKQHQIIQEFLSIDPITQLENASVLYESLAHYTKPHPLTLMLYNIDDFSLINQMYGSEFADEILKKVGEYLHFNLPEDAYLYRYNSDEFVIVFDPQLNTPEAFAIQLQAFFRETPLCEYNDKPIYLTLSCGIATSSDATVLLSNARTALRETRLKGVPNQFSIYNTENSALKKSETDNQWIQKLRIALEEDRLIPYFQPIVDTKTQQLEKYECLARIEEYEEIIAPARFLEAARRSGLMENMTRMMLHKVFKTFARTPMHFSLNLTHEDILSDSFIDFLRAKQELYAIHPSCVTFEILENIILLETDTKAMNTLHRLKEMGYSLALDDFGSERSNFSRLNALGIDFLKIDGQFILGIDHNSNNQNIVHSITKMAHNMNIKVVAEFVSTQAEFEMVKHLGVDYAQGYFIGMPRAIVH</sequence>
<dbReference type="InterPro" id="IPR029787">
    <property type="entry name" value="Nucleotide_cyclase"/>
</dbReference>
<dbReference type="SUPFAM" id="SSF55073">
    <property type="entry name" value="Nucleotide cyclase"/>
    <property type="match status" value="1"/>
</dbReference>
<evidence type="ECO:0000259" key="2">
    <source>
        <dbReference type="PROSITE" id="PS50110"/>
    </source>
</evidence>
<dbReference type="SMART" id="SM00267">
    <property type="entry name" value="GGDEF"/>
    <property type="match status" value="1"/>
</dbReference>
<dbReference type="SMART" id="SM00052">
    <property type="entry name" value="EAL"/>
    <property type="match status" value="1"/>
</dbReference>
<dbReference type="KEGG" id="sdl:Sdel_0893"/>
<dbReference type="PROSITE" id="PS50883">
    <property type="entry name" value="EAL"/>
    <property type="match status" value="1"/>
</dbReference>
<protein>
    <submittedName>
        <fullName evidence="5">Diguanylate cyclase</fullName>
    </submittedName>
</protein>
<dbReference type="CDD" id="cd01949">
    <property type="entry name" value="GGDEF"/>
    <property type="match status" value="1"/>
</dbReference>